<gene>
    <name evidence="2" type="ORF">RF11_04580</name>
</gene>
<evidence type="ECO:0000313" key="3">
    <source>
        <dbReference type="Proteomes" id="UP000031668"/>
    </source>
</evidence>
<accession>A0A0C2ND61</accession>
<evidence type="ECO:0000313" key="2">
    <source>
        <dbReference type="EMBL" id="KII74235.1"/>
    </source>
</evidence>
<reference evidence="2 3" key="1">
    <citation type="journal article" date="2014" name="Genome Biol. Evol.">
        <title>The genome of the myxosporean Thelohanellus kitauei shows adaptations to nutrient acquisition within its fish host.</title>
        <authorList>
            <person name="Yang Y."/>
            <person name="Xiong J."/>
            <person name="Zhou Z."/>
            <person name="Huo F."/>
            <person name="Miao W."/>
            <person name="Ran C."/>
            <person name="Liu Y."/>
            <person name="Zhang J."/>
            <person name="Feng J."/>
            <person name="Wang M."/>
            <person name="Wang M."/>
            <person name="Wang L."/>
            <person name="Yao B."/>
        </authorList>
    </citation>
    <scope>NUCLEOTIDE SEQUENCE [LARGE SCALE GENOMIC DNA]</scope>
    <source>
        <strain evidence="2">Wuqing</strain>
    </source>
</reference>
<proteinExistence type="predicted"/>
<feature type="compositionally biased region" description="Basic and acidic residues" evidence="1">
    <location>
        <begin position="80"/>
        <end position="114"/>
    </location>
</feature>
<dbReference type="AlphaFoldDB" id="A0A0C2ND61"/>
<feature type="region of interest" description="Disordered" evidence="1">
    <location>
        <begin position="59"/>
        <end position="114"/>
    </location>
</feature>
<organism evidence="2 3">
    <name type="scientific">Thelohanellus kitauei</name>
    <name type="common">Myxosporean</name>
    <dbReference type="NCBI Taxonomy" id="669202"/>
    <lineage>
        <taxon>Eukaryota</taxon>
        <taxon>Metazoa</taxon>
        <taxon>Cnidaria</taxon>
        <taxon>Myxozoa</taxon>
        <taxon>Myxosporea</taxon>
        <taxon>Bivalvulida</taxon>
        <taxon>Platysporina</taxon>
        <taxon>Myxobolidae</taxon>
        <taxon>Thelohanellus</taxon>
    </lineage>
</organism>
<dbReference type="EMBL" id="JWZT01000494">
    <property type="protein sequence ID" value="KII74235.1"/>
    <property type="molecule type" value="Genomic_DNA"/>
</dbReference>
<protein>
    <submittedName>
        <fullName evidence="2">Uncharacterized protein</fullName>
    </submittedName>
</protein>
<comment type="caution">
    <text evidence="2">The sequence shown here is derived from an EMBL/GenBank/DDBJ whole genome shotgun (WGS) entry which is preliminary data.</text>
</comment>
<keyword evidence="3" id="KW-1185">Reference proteome</keyword>
<sequence length="114" mass="12916">MVIFNSKAPDTFENLLSIIISNSESDFEPDHKQIRQPNSLCEIFLSNIASSYSSEALCSSSNLPELQETSKKTRKKNGKEKKEKDKEPVKLEGKKGTEHDSKGKKPEEQKPMHH</sequence>
<name>A0A0C2ND61_THEKT</name>
<dbReference type="Proteomes" id="UP000031668">
    <property type="component" value="Unassembled WGS sequence"/>
</dbReference>
<evidence type="ECO:0000256" key="1">
    <source>
        <dbReference type="SAM" id="MobiDB-lite"/>
    </source>
</evidence>